<dbReference type="AlphaFoldDB" id="A0A0A1UFD1"/>
<proteinExistence type="predicted"/>
<accession>A0A0A1UFD1</accession>
<dbReference type="KEGG" id="eiv:EIN_369660"/>
<gene>
    <name evidence="1" type="ORF">EIN_369660</name>
</gene>
<keyword evidence="2" id="KW-1185">Reference proteome</keyword>
<evidence type="ECO:0000313" key="1">
    <source>
        <dbReference type="EMBL" id="ELP92644.1"/>
    </source>
</evidence>
<evidence type="ECO:0000313" key="2">
    <source>
        <dbReference type="Proteomes" id="UP000014680"/>
    </source>
</evidence>
<dbReference type="OMA" id="AFWARND"/>
<dbReference type="RefSeq" id="XP_004259415.1">
    <property type="nucleotide sequence ID" value="XM_004259367.1"/>
</dbReference>
<dbReference type="VEuPathDB" id="AmoebaDB:EIN_369660"/>
<protein>
    <submittedName>
        <fullName evidence="1">Uncharacterized protein</fullName>
    </submittedName>
</protein>
<reference evidence="1 2" key="1">
    <citation type="submission" date="2012-10" db="EMBL/GenBank/DDBJ databases">
        <authorList>
            <person name="Zafar N."/>
            <person name="Inman J."/>
            <person name="Hall N."/>
            <person name="Lorenzi H."/>
            <person name="Caler E."/>
        </authorList>
    </citation>
    <scope>NUCLEOTIDE SEQUENCE [LARGE SCALE GENOMIC DNA]</scope>
    <source>
        <strain evidence="1 2">IP1</strain>
    </source>
</reference>
<dbReference type="GeneID" id="14891733"/>
<dbReference type="OrthoDB" id="26967at2759"/>
<organism evidence="1 2">
    <name type="scientific">Entamoeba invadens IP1</name>
    <dbReference type="NCBI Taxonomy" id="370355"/>
    <lineage>
        <taxon>Eukaryota</taxon>
        <taxon>Amoebozoa</taxon>
        <taxon>Evosea</taxon>
        <taxon>Archamoebae</taxon>
        <taxon>Mastigamoebida</taxon>
        <taxon>Entamoebidae</taxon>
        <taxon>Entamoeba</taxon>
    </lineage>
</organism>
<name>A0A0A1UFD1_ENTIV</name>
<dbReference type="EMBL" id="KB206332">
    <property type="protein sequence ID" value="ELP92644.1"/>
    <property type="molecule type" value="Genomic_DNA"/>
</dbReference>
<dbReference type="Proteomes" id="UP000014680">
    <property type="component" value="Unassembled WGS sequence"/>
</dbReference>
<sequence length="181" mass="21520">MTNHHPFQETRNYQVYEQAVFVGLINRHFSISFISPRKKSIVAKQFLTVKAFWARNDVIEFNRFIQRRVKEIREYAIRHGTPEKTAIRRGENNKIVESLHFMLDFLRELGYKSETTTIGGKNGNARTEMIDSISFDNKRHDKKEIERMGILINDYIYKQFGLNNEIVINRMDETINKYLNN</sequence>